<comment type="caution">
    <text evidence="9">The sequence shown here is derived from an EMBL/GenBank/DDBJ whole genome shotgun (WGS) entry which is preliminary data.</text>
</comment>
<feature type="transmembrane region" description="Helical" evidence="7">
    <location>
        <begin position="104"/>
        <end position="122"/>
    </location>
</feature>
<feature type="transmembrane region" description="Helical" evidence="7">
    <location>
        <begin position="423"/>
        <end position="442"/>
    </location>
</feature>
<dbReference type="InterPro" id="IPR020846">
    <property type="entry name" value="MFS_dom"/>
</dbReference>
<feature type="transmembrane region" description="Helical" evidence="7">
    <location>
        <begin position="154"/>
        <end position="177"/>
    </location>
</feature>
<protein>
    <submittedName>
        <fullName evidence="9">Major facilitator superfamily domain-containing protein</fullName>
    </submittedName>
</protein>
<feature type="transmembrane region" description="Helical" evidence="7">
    <location>
        <begin position="223"/>
        <end position="243"/>
    </location>
</feature>
<feature type="region of interest" description="Disordered" evidence="6">
    <location>
        <begin position="1"/>
        <end position="20"/>
    </location>
</feature>
<evidence type="ECO:0000313" key="10">
    <source>
        <dbReference type="Proteomes" id="UP001301769"/>
    </source>
</evidence>
<feature type="transmembrane region" description="Helical" evidence="7">
    <location>
        <begin position="336"/>
        <end position="354"/>
    </location>
</feature>
<dbReference type="Proteomes" id="UP001301769">
    <property type="component" value="Unassembled WGS sequence"/>
</dbReference>
<feature type="compositionally biased region" description="Basic and acidic residues" evidence="6">
    <location>
        <begin position="1"/>
        <end position="16"/>
    </location>
</feature>
<dbReference type="EMBL" id="MU858217">
    <property type="protein sequence ID" value="KAK4209081.1"/>
    <property type="molecule type" value="Genomic_DNA"/>
</dbReference>
<feature type="transmembrane region" description="Helical" evidence="7">
    <location>
        <begin position="189"/>
        <end position="211"/>
    </location>
</feature>
<keyword evidence="4 7" id="KW-1133">Transmembrane helix</keyword>
<evidence type="ECO:0000256" key="5">
    <source>
        <dbReference type="ARBA" id="ARBA00023136"/>
    </source>
</evidence>
<evidence type="ECO:0000256" key="1">
    <source>
        <dbReference type="ARBA" id="ARBA00004141"/>
    </source>
</evidence>
<reference evidence="9" key="2">
    <citation type="submission" date="2023-05" db="EMBL/GenBank/DDBJ databases">
        <authorList>
            <consortium name="Lawrence Berkeley National Laboratory"/>
            <person name="Steindorff A."/>
            <person name="Hensen N."/>
            <person name="Bonometti L."/>
            <person name="Westerberg I."/>
            <person name="Brannstrom I.O."/>
            <person name="Guillou S."/>
            <person name="Cros-Aarteil S."/>
            <person name="Calhoun S."/>
            <person name="Haridas S."/>
            <person name="Kuo A."/>
            <person name="Mondo S."/>
            <person name="Pangilinan J."/>
            <person name="Riley R."/>
            <person name="Labutti K."/>
            <person name="Andreopoulos B."/>
            <person name="Lipzen A."/>
            <person name="Chen C."/>
            <person name="Yanf M."/>
            <person name="Daum C."/>
            <person name="Ng V."/>
            <person name="Clum A."/>
            <person name="Ohm R."/>
            <person name="Martin F."/>
            <person name="Silar P."/>
            <person name="Natvig D."/>
            <person name="Lalanne C."/>
            <person name="Gautier V."/>
            <person name="Ament-Velasquez S.L."/>
            <person name="Kruys A."/>
            <person name="Hutchinson M.I."/>
            <person name="Powell A.J."/>
            <person name="Barry K."/>
            <person name="Miller A.N."/>
            <person name="Grigoriev I.V."/>
            <person name="Debuchy R."/>
            <person name="Gladieux P."/>
            <person name="Thoren M.H."/>
            <person name="Johannesson H."/>
        </authorList>
    </citation>
    <scope>NUCLEOTIDE SEQUENCE</scope>
    <source>
        <strain evidence="9">PSN293</strain>
    </source>
</reference>
<feature type="domain" description="Major facilitator superfamily (MFS) profile" evidence="8">
    <location>
        <begin position="63"/>
        <end position="479"/>
    </location>
</feature>
<dbReference type="PANTHER" id="PTHR43791:SF21">
    <property type="entry name" value="MAJOR FACILITATOR SUPERFAMILY (MFS) PROFILE DOMAIN-CONTAINING PROTEIN"/>
    <property type="match status" value="1"/>
</dbReference>
<reference evidence="9" key="1">
    <citation type="journal article" date="2023" name="Mol. Phylogenet. Evol.">
        <title>Genome-scale phylogeny and comparative genomics of the fungal order Sordariales.</title>
        <authorList>
            <person name="Hensen N."/>
            <person name="Bonometti L."/>
            <person name="Westerberg I."/>
            <person name="Brannstrom I.O."/>
            <person name="Guillou S."/>
            <person name="Cros-Aarteil S."/>
            <person name="Calhoun S."/>
            <person name="Haridas S."/>
            <person name="Kuo A."/>
            <person name="Mondo S."/>
            <person name="Pangilinan J."/>
            <person name="Riley R."/>
            <person name="LaButti K."/>
            <person name="Andreopoulos B."/>
            <person name="Lipzen A."/>
            <person name="Chen C."/>
            <person name="Yan M."/>
            <person name="Daum C."/>
            <person name="Ng V."/>
            <person name="Clum A."/>
            <person name="Steindorff A."/>
            <person name="Ohm R.A."/>
            <person name="Martin F."/>
            <person name="Silar P."/>
            <person name="Natvig D.O."/>
            <person name="Lalanne C."/>
            <person name="Gautier V."/>
            <person name="Ament-Velasquez S.L."/>
            <person name="Kruys A."/>
            <person name="Hutchinson M.I."/>
            <person name="Powell A.J."/>
            <person name="Barry K."/>
            <person name="Miller A.N."/>
            <person name="Grigoriev I.V."/>
            <person name="Debuchy R."/>
            <person name="Gladieux P."/>
            <person name="Hiltunen Thoren M."/>
            <person name="Johannesson H."/>
        </authorList>
    </citation>
    <scope>NUCLEOTIDE SEQUENCE</scope>
    <source>
        <strain evidence="9">PSN293</strain>
    </source>
</reference>
<dbReference type="Pfam" id="PF07690">
    <property type="entry name" value="MFS_1"/>
    <property type="match status" value="1"/>
</dbReference>
<feature type="transmembrane region" description="Helical" evidence="7">
    <location>
        <begin position="300"/>
        <end position="324"/>
    </location>
</feature>
<dbReference type="AlphaFoldDB" id="A0AAN6XYS7"/>
<evidence type="ECO:0000256" key="3">
    <source>
        <dbReference type="ARBA" id="ARBA00022692"/>
    </source>
</evidence>
<dbReference type="GO" id="GO:0016020">
    <property type="term" value="C:membrane"/>
    <property type="evidence" value="ECO:0007669"/>
    <property type="project" value="UniProtKB-SubCell"/>
</dbReference>
<dbReference type="GO" id="GO:0022857">
    <property type="term" value="F:transmembrane transporter activity"/>
    <property type="evidence" value="ECO:0007669"/>
    <property type="project" value="InterPro"/>
</dbReference>
<dbReference type="InterPro" id="IPR011701">
    <property type="entry name" value="MFS"/>
</dbReference>
<feature type="transmembrane region" description="Helical" evidence="7">
    <location>
        <begin position="390"/>
        <end position="411"/>
    </location>
</feature>
<evidence type="ECO:0000259" key="8">
    <source>
        <dbReference type="PROSITE" id="PS50850"/>
    </source>
</evidence>
<feature type="transmembrane region" description="Helical" evidence="7">
    <location>
        <begin position="61"/>
        <end position="84"/>
    </location>
</feature>
<name>A0AAN6XYS7_9PEZI</name>
<organism evidence="9 10">
    <name type="scientific">Rhypophila decipiens</name>
    <dbReference type="NCBI Taxonomy" id="261697"/>
    <lineage>
        <taxon>Eukaryota</taxon>
        <taxon>Fungi</taxon>
        <taxon>Dikarya</taxon>
        <taxon>Ascomycota</taxon>
        <taxon>Pezizomycotina</taxon>
        <taxon>Sordariomycetes</taxon>
        <taxon>Sordariomycetidae</taxon>
        <taxon>Sordariales</taxon>
        <taxon>Naviculisporaceae</taxon>
        <taxon>Rhypophila</taxon>
    </lineage>
</organism>
<dbReference type="PANTHER" id="PTHR43791">
    <property type="entry name" value="PERMEASE-RELATED"/>
    <property type="match status" value="1"/>
</dbReference>
<keyword evidence="10" id="KW-1185">Reference proteome</keyword>
<feature type="transmembrane region" description="Helical" evidence="7">
    <location>
        <begin position="129"/>
        <end position="148"/>
    </location>
</feature>
<sequence length="515" mass="56635">MAHNEIHVPSSDKKIEQGPSIDVESTKPPLLVSAHPTTAHYVPITDEEKALDKNINRKLDFTVLLVLAIGFILCGIDKTNVGFVATTSFIQDANLEPDDIPNSLSLFSATYVPLQPLMVLLGRRVGPRIWLSASLLSWGILSMAHAGIKSSGTLIALRLLLGAAESGFTQTAFYYLSTMYPKFSLGFRMGLFSGMYSIAGAFAGLIAYGLLRVESENLRGWQVVFLVEGGITVFMAVVGWFVFPTDLGKAWFLSQREREHAVNRMGRDLADGQEEEESESSRMAELKKDVLDVLNDWKKLLIIVCNITAVVPVTAFTTFLPLIVQGMGYSGIDATLMSVPPFVVGTVGLLIVVLSSDHFHERSLHTVFGMVLGVIGCAVMAASTDPKLRYGFAHVCLSGVFVGGPLVAVWLAGNTPWKGARSFVLGLNGYANLAGVIAGQLYKSKYRPSYAFPLIVTMIMSAVGILGFILIRVLYMLENKRRRKEIATWDENLFEEEQNSTERRGDQRKTWIYGY</sequence>
<proteinExistence type="predicted"/>
<feature type="transmembrane region" description="Helical" evidence="7">
    <location>
        <begin position="366"/>
        <end position="384"/>
    </location>
</feature>
<feature type="transmembrane region" description="Helical" evidence="7">
    <location>
        <begin position="454"/>
        <end position="475"/>
    </location>
</feature>
<comment type="subcellular location">
    <subcellularLocation>
        <location evidence="1">Membrane</location>
        <topology evidence="1">Multi-pass membrane protein</topology>
    </subcellularLocation>
</comment>
<evidence type="ECO:0000256" key="6">
    <source>
        <dbReference type="SAM" id="MobiDB-lite"/>
    </source>
</evidence>
<evidence type="ECO:0000256" key="2">
    <source>
        <dbReference type="ARBA" id="ARBA00022448"/>
    </source>
</evidence>
<evidence type="ECO:0000256" key="7">
    <source>
        <dbReference type="SAM" id="Phobius"/>
    </source>
</evidence>
<dbReference type="InterPro" id="IPR036259">
    <property type="entry name" value="MFS_trans_sf"/>
</dbReference>
<keyword evidence="3 7" id="KW-0812">Transmembrane</keyword>
<dbReference type="SUPFAM" id="SSF103473">
    <property type="entry name" value="MFS general substrate transporter"/>
    <property type="match status" value="1"/>
</dbReference>
<evidence type="ECO:0000313" key="9">
    <source>
        <dbReference type="EMBL" id="KAK4209081.1"/>
    </source>
</evidence>
<dbReference type="Gene3D" id="1.20.1250.20">
    <property type="entry name" value="MFS general substrate transporter like domains"/>
    <property type="match status" value="2"/>
</dbReference>
<evidence type="ECO:0000256" key="4">
    <source>
        <dbReference type="ARBA" id="ARBA00022989"/>
    </source>
</evidence>
<dbReference type="PROSITE" id="PS50850">
    <property type="entry name" value="MFS"/>
    <property type="match status" value="1"/>
</dbReference>
<gene>
    <name evidence="9" type="ORF">QBC37DRAFT_295314</name>
</gene>
<accession>A0AAN6XYS7</accession>
<keyword evidence="2" id="KW-0813">Transport</keyword>
<keyword evidence="5 7" id="KW-0472">Membrane</keyword>